<evidence type="ECO:0000313" key="12">
    <source>
        <dbReference type="EMBL" id="CUO34716.1"/>
    </source>
</evidence>
<reference evidence="12 13" key="1">
    <citation type="submission" date="2015-09" db="EMBL/GenBank/DDBJ databases">
        <authorList>
            <consortium name="Pathogen Informatics"/>
        </authorList>
    </citation>
    <scope>NUCLEOTIDE SEQUENCE [LARGE SCALE GENOMIC DNA]</scope>
    <source>
        <strain evidence="12 13">2789STDY5834855</strain>
    </source>
</reference>
<evidence type="ECO:0000256" key="8">
    <source>
        <dbReference type="RuleBase" id="RU362110"/>
    </source>
</evidence>
<evidence type="ECO:0000256" key="1">
    <source>
        <dbReference type="ARBA" id="ARBA00004914"/>
    </source>
</evidence>
<organism evidence="12 13">
    <name type="scientific">Clostridium disporicum</name>
    <dbReference type="NCBI Taxonomy" id="84024"/>
    <lineage>
        <taxon>Bacteria</taxon>
        <taxon>Bacillati</taxon>
        <taxon>Bacillota</taxon>
        <taxon>Clostridia</taxon>
        <taxon>Eubacteriales</taxon>
        <taxon>Clostridiaceae</taxon>
        <taxon>Clostridium</taxon>
    </lineage>
</organism>
<dbReference type="OrthoDB" id="9759709at2"/>
<evidence type="ECO:0000256" key="2">
    <source>
        <dbReference type="ARBA" id="ARBA00009902"/>
    </source>
</evidence>
<dbReference type="PANTHER" id="PTHR43101">
    <property type="entry name" value="BETA-FRUCTOSIDASE"/>
    <property type="match status" value="1"/>
</dbReference>
<feature type="domain" description="Glycosyl hydrolase family 32 N-terminal" evidence="10">
    <location>
        <begin position="31"/>
        <end position="341"/>
    </location>
</feature>
<sequence>MLRVDFDKQINECMNKNLDAVNSDKWRNKYHIMAPIGWINDPNGLCEFNGEYHCYYQYSPLTPMGGLKFWGHAVSKDLANWEDKGVALYPDINEDKDGVYSGSAFVKDDTIYFFYTGNVKHEGNHDYILTGREQNVILVTSKDGINFSEKKVLLRNTDFPDDMSLHVRDPKVWEEDGVYYMVLGARTTDNKGCILLYKSNDLYNWEFHSVPAGKLDDMGYMWECPDTFKLSDKDVLMFSPQGMEAEGYKYNNVYQCGYAVGNFLNDKKELKLGEFVEIDRGFDFYAPQTFEDSKGRRIVIGWMGVPDAVEHKNPTINNFWQHQLTIPRELVLKNNKVYQIPVVELEALRKGDSIKKEVSLNEANTLEIFESNTFELNIDFINTTEFEIALREDCKLSFNNKVFKLELGRSGYGRDMRAVEIEAVTSMRIFSDNSSLEIFLNNGEEVFSTRIYNDLVDSTLTLKGNGTARIEKWNF</sequence>
<dbReference type="AlphaFoldDB" id="A0A174EDN7"/>
<evidence type="ECO:0000256" key="6">
    <source>
        <dbReference type="ARBA" id="ARBA00023295"/>
    </source>
</evidence>
<evidence type="ECO:0000259" key="11">
    <source>
        <dbReference type="Pfam" id="PF08244"/>
    </source>
</evidence>
<comment type="similarity">
    <text evidence="2 8">Belongs to the glycosyl hydrolase 32 family.</text>
</comment>
<evidence type="ECO:0000256" key="5">
    <source>
        <dbReference type="ARBA" id="ARBA00022801"/>
    </source>
</evidence>
<comment type="catalytic activity">
    <reaction evidence="8">
        <text>Hydrolysis of terminal non-reducing beta-D-fructofuranoside residues in beta-D-fructofuranosides.</text>
        <dbReference type="EC" id="3.2.1.26"/>
    </reaction>
</comment>
<name>A0A174EDN7_9CLOT</name>
<keyword evidence="5 8" id="KW-0378">Hydrolase</keyword>
<keyword evidence="9" id="KW-0963">Cytoplasm</keyword>
<dbReference type="GO" id="GO:0005737">
    <property type="term" value="C:cytoplasm"/>
    <property type="evidence" value="ECO:0007669"/>
    <property type="project" value="UniProtKB-SubCell"/>
</dbReference>
<accession>A0A174EDN7</accession>
<keyword evidence="6 8" id="KW-0326">Glycosidase</keyword>
<dbReference type="SUPFAM" id="SSF75005">
    <property type="entry name" value="Arabinanase/levansucrase/invertase"/>
    <property type="match status" value="1"/>
</dbReference>
<evidence type="ECO:0000313" key="13">
    <source>
        <dbReference type="Proteomes" id="UP000095558"/>
    </source>
</evidence>
<dbReference type="InterPro" id="IPR013189">
    <property type="entry name" value="Glyco_hydro_32_C"/>
</dbReference>
<evidence type="ECO:0000259" key="10">
    <source>
        <dbReference type="Pfam" id="PF00251"/>
    </source>
</evidence>
<dbReference type="InterPro" id="IPR013148">
    <property type="entry name" value="Glyco_hydro_32_N"/>
</dbReference>
<dbReference type="Proteomes" id="UP000095558">
    <property type="component" value="Unassembled WGS sequence"/>
</dbReference>
<dbReference type="GO" id="GO:0005985">
    <property type="term" value="P:sucrose metabolic process"/>
    <property type="evidence" value="ECO:0007669"/>
    <property type="project" value="UniProtKB-UniPathway"/>
</dbReference>
<dbReference type="SMART" id="SM00640">
    <property type="entry name" value="Glyco_32"/>
    <property type="match status" value="1"/>
</dbReference>
<dbReference type="CDD" id="cd18623">
    <property type="entry name" value="GH32_ScrB-like"/>
    <property type="match status" value="1"/>
</dbReference>
<evidence type="ECO:0000256" key="7">
    <source>
        <dbReference type="ARBA" id="ARBA00033367"/>
    </source>
</evidence>
<dbReference type="Gene3D" id="2.60.120.560">
    <property type="entry name" value="Exo-inulinase, domain 1"/>
    <property type="match status" value="1"/>
</dbReference>
<dbReference type="GeneID" id="83011036"/>
<evidence type="ECO:0000256" key="3">
    <source>
        <dbReference type="ARBA" id="ARBA00012758"/>
    </source>
</evidence>
<comment type="function">
    <text evidence="9">Enables the bacterium to metabolize sucrose as a sole carbon source.</text>
</comment>
<dbReference type="UniPathway" id="UPA00238"/>
<dbReference type="InterPro" id="IPR006232">
    <property type="entry name" value="Suc6P_hydrolase"/>
</dbReference>
<dbReference type="PANTHER" id="PTHR43101:SF1">
    <property type="entry name" value="BETA-FRUCTOSIDASE"/>
    <property type="match status" value="1"/>
</dbReference>
<dbReference type="Pfam" id="PF00251">
    <property type="entry name" value="Glyco_hydro_32N"/>
    <property type="match status" value="1"/>
</dbReference>
<feature type="domain" description="Glycosyl hydrolase family 32 C-terminal" evidence="11">
    <location>
        <begin position="344"/>
        <end position="470"/>
    </location>
</feature>
<dbReference type="EMBL" id="CYZV01000021">
    <property type="protein sequence ID" value="CUO34716.1"/>
    <property type="molecule type" value="Genomic_DNA"/>
</dbReference>
<dbReference type="Gene3D" id="2.115.10.20">
    <property type="entry name" value="Glycosyl hydrolase domain, family 43"/>
    <property type="match status" value="1"/>
</dbReference>
<keyword evidence="9" id="KW-0119">Carbohydrate metabolism</keyword>
<proteinExistence type="inferred from homology"/>
<dbReference type="InterPro" id="IPR013320">
    <property type="entry name" value="ConA-like_dom_sf"/>
</dbReference>
<evidence type="ECO:0000256" key="9">
    <source>
        <dbReference type="RuleBase" id="RU365015"/>
    </source>
</evidence>
<evidence type="ECO:0000256" key="4">
    <source>
        <dbReference type="ARBA" id="ARBA00019623"/>
    </source>
</evidence>
<dbReference type="InterPro" id="IPR001362">
    <property type="entry name" value="Glyco_hydro_32"/>
</dbReference>
<comment type="pathway">
    <text evidence="1 9">Glycan biosynthesis; sucrose metabolism.</text>
</comment>
<comment type="subcellular location">
    <subcellularLocation>
        <location evidence="9">Cytoplasm</location>
    </subcellularLocation>
</comment>
<dbReference type="InterPro" id="IPR051214">
    <property type="entry name" value="GH32_Enzymes"/>
</dbReference>
<dbReference type="GO" id="GO:0004564">
    <property type="term" value="F:beta-fructofuranosidase activity"/>
    <property type="evidence" value="ECO:0007669"/>
    <property type="project" value="UniProtKB-EC"/>
</dbReference>
<dbReference type="InterPro" id="IPR023296">
    <property type="entry name" value="Glyco_hydro_beta-prop_sf"/>
</dbReference>
<dbReference type="RefSeq" id="WP_042395714.1">
    <property type="nucleotide sequence ID" value="NZ_CYZV01000021.1"/>
</dbReference>
<dbReference type="EC" id="3.2.1.26" evidence="3 8"/>
<dbReference type="NCBIfam" id="TIGR01322">
    <property type="entry name" value="scrB_fam"/>
    <property type="match status" value="1"/>
</dbReference>
<gene>
    <name evidence="12" type="primary">scrB_3</name>
    <name evidence="12" type="ORF">ERS852470_02081</name>
</gene>
<dbReference type="SUPFAM" id="SSF49899">
    <property type="entry name" value="Concanavalin A-like lectins/glucanases"/>
    <property type="match status" value="1"/>
</dbReference>
<dbReference type="Pfam" id="PF08244">
    <property type="entry name" value="Glyco_hydro_32C"/>
    <property type="match status" value="1"/>
</dbReference>
<protein>
    <recommendedName>
        <fullName evidence="4 8">Sucrose-6-phosphate hydrolase</fullName>
        <ecNumber evidence="3 8">3.2.1.26</ecNumber>
    </recommendedName>
    <alternativeName>
        <fullName evidence="7 9">Invertase</fullName>
    </alternativeName>
</protein>